<feature type="binding site" description="axial binding residue" evidence="7">
    <location>
        <position position="459"/>
    </location>
    <ligand>
        <name>heme</name>
        <dbReference type="ChEBI" id="CHEBI:30413"/>
    </ligand>
    <ligandPart>
        <name>Fe</name>
        <dbReference type="ChEBI" id="CHEBI:18248"/>
    </ligandPart>
</feature>
<evidence type="ECO:0000256" key="8">
    <source>
        <dbReference type="RuleBase" id="RU000461"/>
    </source>
</evidence>
<dbReference type="GO" id="GO:0046872">
    <property type="term" value="F:metal ion binding"/>
    <property type="evidence" value="ECO:0007669"/>
    <property type="project" value="UniProtKB-KW"/>
</dbReference>
<name>A0ABD2SHX8_9SOLN</name>
<evidence type="ECO:0000256" key="4">
    <source>
        <dbReference type="ARBA" id="ARBA00023002"/>
    </source>
</evidence>
<dbReference type="SUPFAM" id="SSF48264">
    <property type="entry name" value="Cytochrome P450"/>
    <property type="match status" value="1"/>
</dbReference>
<reference evidence="10 11" key="1">
    <citation type="submission" date="2024-05" db="EMBL/GenBank/DDBJ databases">
        <title>De novo assembly of an allotetraploid wild potato.</title>
        <authorList>
            <person name="Hosaka A.J."/>
        </authorList>
    </citation>
    <scope>NUCLEOTIDE SEQUENCE [LARGE SCALE GENOMIC DNA]</scope>
    <source>
        <tissue evidence="10">Young leaves</tissue>
    </source>
</reference>
<keyword evidence="9" id="KW-1133">Transmembrane helix</keyword>
<dbReference type="PANTHER" id="PTHR47953:SF16">
    <property type="entry name" value="CYTOCHROME P450 71D8"/>
    <property type="match status" value="1"/>
</dbReference>
<keyword evidence="9" id="KW-0812">Transmembrane</keyword>
<comment type="cofactor">
    <cofactor evidence="7">
        <name>heme</name>
        <dbReference type="ChEBI" id="CHEBI:30413"/>
    </cofactor>
</comment>
<dbReference type="InterPro" id="IPR001128">
    <property type="entry name" value="Cyt_P450"/>
</dbReference>
<dbReference type="PROSITE" id="PS00086">
    <property type="entry name" value="CYTOCHROME_P450"/>
    <property type="match status" value="1"/>
</dbReference>
<gene>
    <name evidence="10" type="ORF">AABB24_027155</name>
</gene>
<protein>
    <recommendedName>
        <fullName evidence="12">Cytochrome P450</fullName>
    </recommendedName>
</protein>
<dbReference type="AlphaFoldDB" id="A0ABD2SHX8"/>
<dbReference type="PRINTS" id="PR00385">
    <property type="entry name" value="P450"/>
</dbReference>
<keyword evidence="6 8" id="KW-0503">Monooxygenase</keyword>
<comment type="similarity">
    <text evidence="1 8">Belongs to the cytochrome P450 family.</text>
</comment>
<dbReference type="InterPro" id="IPR017972">
    <property type="entry name" value="Cyt_P450_CS"/>
</dbReference>
<comment type="caution">
    <text evidence="10">The sequence shown here is derived from an EMBL/GenBank/DDBJ whole genome shotgun (WGS) entry which is preliminary data.</text>
</comment>
<feature type="transmembrane region" description="Helical" evidence="9">
    <location>
        <begin position="21"/>
        <end position="38"/>
    </location>
</feature>
<evidence type="ECO:0000256" key="2">
    <source>
        <dbReference type="ARBA" id="ARBA00022617"/>
    </source>
</evidence>
<keyword evidence="3 7" id="KW-0479">Metal-binding</keyword>
<feature type="non-terminal residue" evidence="10">
    <location>
        <position position="1"/>
    </location>
</feature>
<sequence length="514" mass="59093">GRYLSIECLISHPSCFELMELLFIFTSLVLFLSFILLLRKQSKTFNKKLPPGPWKLPFIGNLHQLINGRLPHHTFRDLSRKYGPIFHLRLGEVPHVVVSSPDIAKEIMKNQDLNFATRPQLMVGEIIMYNYSDIGTCPYGDYWRNMRKVCIVELLSTKMVKSFDSIRQAEMSSLISSINSMPDSLINLTDKIFWFTGSVTCRSAFGKIINGQDKLIMLIKDITLLAGGTDLADLFPSRKWLHQIYGLKSKILKVHKEADVILENIINEHQKNRANGKKGNSEYGGEDLVDVLLRVMESGELGTPITNNNIKAVIFDMFVAGAETSSAIIIWAWAEMIRNPSIMAKAKFEVRQVLKGKTIFEDTDLEELKYLKLVIKETLRLHPPFPLLLPRECREETRIGEYTIPIKTRVLINAWAIGRDPEYWHNSENFIPERFDNSSIDFRGNHFEFIPFGAGRRMCPGWLFGLMNVEHPLAQLLYHFDWRTPYEENFDMTETDGITAIRKDDLCLIATPFQ</sequence>
<dbReference type="InterPro" id="IPR036396">
    <property type="entry name" value="Cyt_P450_sf"/>
</dbReference>
<keyword evidence="5 7" id="KW-0408">Iron</keyword>
<dbReference type="GO" id="GO:0004497">
    <property type="term" value="F:monooxygenase activity"/>
    <property type="evidence" value="ECO:0007669"/>
    <property type="project" value="UniProtKB-KW"/>
</dbReference>
<evidence type="ECO:0000256" key="3">
    <source>
        <dbReference type="ARBA" id="ARBA00022723"/>
    </source>
</evidence>
<evidence type="ECO:0000256" key="6">
    <source>
        <dbReference type="ARBA" id="ARBA00023033"/>
    </source>
</evidence>
<dbReference type="Proteomes" id="UP001627284">
    <property type="component" value="Unassembled WGS sequence"/>
</dbReference>
<dbReference type="PANTHER" id="PTHR47953">
    <property type="entry name" value="OS08G0105600 PROTEIN"/>
    <property type="match status" value="1"/>
</dbReference>
<dbReference type="InterPro" id="IPR052306">
    <property type="entry name" value="CYP450_71D"/>
</dbReference>
<evidence type="ECO:0000256" key="1">
    <source>
        <dbReference type="ARBA" id="ARBA00010617"/>
    </source>
</evidence>
<dbReference type="InterPro" id="IPR002401">
    <property type="entry name" value="Cyt_P450_E_grp-I"/>
</dbReference>
<dbReference type="EMBL" id="JBJKTR010000015">
    <property type="protein sequence ID" value="KAL3343480.1"/>
    <property type="molecule type" value="Genomic_DNA"/>
</dbReference>
<dbReference type="FunFam" id="1.10.630.10:FF:000043">
    <property type="entry name" value="Cytochrome P450 99A2"/>
    <property type="match status" value="1"/>
</dbReference>
<keyword evidence="11" id="KW-1185">Reference proteome</keyword>
<dbReference type="PRINTS" id="PR00463">
    <property type="entry name" value="EP450I"/>
</dbReference>
<keyword evidence="9" id="KW-0472">Membrane</keyword>
<evidence type="ECO:0000313" key="11">
    <source>
        <dbReference type="Proteomes" id="UP001627284"/>
    </source>
</evidence>
<evidence type="ECO:0000313" key="10">
    <source>
        <dbReference type="EMBL" id="KAL3343480.1"/>
    </source>
</evidence>
<evidence type="ECO:0008006" key="12">
    <source>
        <dbReference type="Google" id="ProtNLM"/>
    </source>
</evidence>
<keyword evidence="2 7" id="KW-0349">Heme</keyword>
<dbReference type="Pfam" id="PF00067">
    <property type="entry name" value="p450"/>
    <property type="match status" value="1"/>
</dbReference>
<accession>A0ABD2SHX8</accession>
<proteinExistence type="inferred from homology"/>
<evidence type="ECO:0000256" key="5">
    <source>
        <dbReference type="ARBA" id="ARBA00023004"/>
    </source>
</evidence>
<organism evidence="10 11">
    <name type="scientific">Solanum stoloniferum</name>
    <dbReference type="NCBI Taxonomy" id="62892"/>
    <lineage>
        <taxon>Eukaryota</taxon>
        <taxon>Viridiplantae</taxon>
        <taxon>Streptophyta</taxon>
        <taxon>Embryophyta</taxon>
        <taxon>Tracheophyta</taxon>
        <taxon>Spermatophyta</taxon>
        <taxon>Magnoliopsida</taxon>
        <taxon>eudicotyledons</taxon>
        <taxon>Gunneridae</taxon>
        <taxon>Pentapetalae</taxon>
        <taxon>asterids</taxon>
        <taxon>lamiids</taxon>
        <taxon>Solanales</taxon>
        <taxon>Solanaceae</taxon>
        <taxon>Solanoideae</taxon>
        <taxon>Solaneae</taxon>
        <taxon>Solanum</taxon>
    </lineage>
</organism>
<keyword evidence="4 8" id="KW-0560">Oxidoreductase</keyword>
<evidence type="ECO:0000256" key="7">
    <source>
        <dbReference type="PIRSR" id="PIRSR602401-1"/>
    </source>
</evidence>
<dbReference type="CDD" id="cd11072">
    <property type="entry name" value="CYP71-like"/>
    <property type="match status" value="1"/>
</dbReference>
<dbReference type="Gene3D" id="1.10.630.10">
    <property type="entry name" value="Cytochrome P450"/>
    <property type="match status" value="1"/>
</dbReference>
<evidence type="ECO:0000256" key="9">
    <source>
        <dbReference type="SAM" id="Phobius"/>
    </source>
</evidence>